<evidence type="ECO:0000256" key="1">
    <source>
        <dbReference type="SAM" id="MobiDB-lite"/>
    </source>
</evidence>
<reference evidence="3" key="2">
    <citation type="submission" date="2020-11" db="EMBL/GenBank/DDBJ databases">
        <authorList>
            <person name="Cecchin M."/>
            <person name="Marcolungo L."/>
            <person name="Rossato M."/>
            <person name="Girolomoni L."/>
            <person name="Cosentino E."/>
            <person name="Cuine S."/>
            <person name="Li-Beisson Y."/>
            <person name="Delledonne M."/>
            <person name="Ballottari M."/>
        </authorList>
    </citation>
    <scope>NUCLEOTIDE SEQUENCE</scope>
    <source>
        <strain evidence="3">211/11P</strain>
        <tissue evidence="3">Whole cell</tissue>
    </source>
</reference>
<protein>
    <submittedName>
        <fullName evidence="3">Uncharacterized protein</fullName>
    </submittedName>
</protein>
<feature type="compositionally biased region" description="Basic and acidic residues" evidence="1">
    <location>
        <begin position="112"/>
        <end position="121"/>
    </location>
</feature>
<name>A0A9D4TZV9_CHLVU</name>
<dbReference type="EMBL" id="SIDB01000001">
    <property type="protein sequence ID" value="KAI3439011.1"/>
    <property type="molecule type" value="Genomic_DNA"/>
</dbReference>
<evidence type="ECO:0000313" key="3">
    <source>
        <dbReference type="EMBL" id="KAI3439011.1"/>
    </source>
</evidence>
<sequence>MLVATGSVLLSAWVATTSLWTIEGEVHALHSEMSGGAQASWWGRQAQSFKAFAGRKTGCWGTLRQLTAGAPPSCLKRLGRNLIQQIMLTDEPYTKAAEEAFTEAVAAEEPERENLKLDRQQRRGKASPKKCAGKRSAYDSLLPSLRSAKMNLDRLRPRSKAPFNKMICPLTFPEAASKLEAAGYDLDSMDREQRECAKAFLLELTNTKPQKKPKLSTQANM</sequence>
<feature type="chain" id="PRO_5038822877" evidence="2">
    <location>
        <begin position="29"/>
        <end position="221"/>
    </location>
</feature>
<evidence type="ECO:0000313" key="4">
    <source>
        <dbReference type="Proteomes" id="UP001055712"/>
    </source>
</evidence>
<organism evidence="3 4">
    <name type="scientific">Chlorella vulgaris</name>
    <name type="common">Green alga</name>
    <dbReference type="NCBI Taxonomy" id="3077"/>
    <lineage>
        <taxon>Eukaryota</taxon>
        <taxon>Viridiplantae</taxon>
        <taxon>Chlorophyta</taxon>
        <taxon>core chlorophytes</taxon>
        <taxon>Trebouxiophyceae</taxon>
        <taxon>Chlorellales</taxon>
        <taxon>Chlorellaceae</taxon>
        <taxon>Chlorella clade</taxon>
        <taxon>Chlorella</taxon>
    </lineage>
</organism>
<dbReference type="AlphaFoldDB" id="A0A9D4TZV9"/>
<keyword evidence="2" id="KW-0732">Signal</keyword>
<evidence type="ECO:0000256" key="2">
    <source>
        <dbReference type="SAM" id="SignalP"/>
    </source>
</evidence>
<accession>A0A9D4TZV9</accession>
<keyword evidence="4" id="KW-1185">Reference proteome</keyword>
<gene>
    <name evidence="3" type="ORF">D9Q98_001423</name>
</gene>
<proteinExistence type="predicted"/>
<dbReference type="Proteomes" id="UP001055712">
    <property type="component" value="Unassembled WGS sequence"/>
</dbReference>
<feature type="compositionally biased region" description="Basic residues" evidence="1">
    <location>
        <begin position="122"/>
        <end position="132"/>
    </location>
</feature>
<reference evidence="3" key="1">
    <citation type="journal article" date="2019" name="Plant J.">
        <title>Chlorella vulgaris genome assembly and annotation reveals the molecular basis for metabolic acclimation to high light conditions.</title>
        <authorList>
            <person name="Cecchin M."/>
            <person name="Marcolungo L."/>
            <person name="Rossato M."/>
            <person name="Girolomoni L."/>
            <person name="Cosentino E."/>
            <person name="Cuine S."/>
            <person name="Li-Beisson Y."/>
            <person name="Delledonne M."/>
            <person name="Ballottari M."/>
        </authorList>
    </citation>
    <scope>NUCLEOTIDE SEQUENCE</scope>
    <source>
        <strain evidence="3">211/11P</strain>
    </source>
</reference>
<feature type="region of interest" description="Disordered" evidence="1">
    <location>
        <begin position="105"/>
        <end position="132"/>
    </location>
</feature>
<feature type="signal peptide" evidence="2">
    <location>
        <begin position="1"/>
        <end position="28"/>
    </location>
</feature>
<comment type="caution">
    <text evidence="3">The sequence shown here is derived from an EMBL/GenBank/DDBJ whole genome shotgun (WGS) entry which is preliminary data.</text>
</comment>